<evidence type="ECO:0000313" key="1">
    <source>
        <dbReference type="EMBL" id="VFK62130.1"/>
    </source>
</evidence>
<name>A0A451A7X7_9GAMM</name>
<protein>
    <submittedName>
        <fullName evidence="1">Uncharacterized protein</fullName>
    </submittedName>
</protein>
<reference evidence="1" key="1">
    <citation type="submission" date="2019-02" db="EMBL/GenBank/DDBJ databases">
        <authorList>
            <person name="Gruber-Vodicka R. H."/>
            <person name="Seah K. B. B."/>
        </authorList>
    </citation>
    <scope>NUCLEOTIDE SEQUENCE</scope>
    <source>
        <strain evidence="1">BECK_BY8</strain>
    </source>
</reference>
<dbReference type="EMBL" id="CAADFZ010000022">
    <property type="protein sequence ID" value="VFK62130.1"/>
    <property type="molecule type" value="Genomic_DNA"/>
</dbReference>
<dbReference type="AlphaFoldDB" id="A0A451A7X7"/>
<gene>
    <name evidence="1" type="ORF">BECKUNK1418G_GA0071005_10229</name>
</gene>
<proteinExistence type="predicted"/>
<sequence>MTNINQNNGNVFALRAKTDRGVGFDVRVRFPGIFLSSILEL</sequence>
<organism evidence="1">
    <name type="scientific">Candidatus Kentrum sp. UNK</name>
    <dbReference type="NCBI Taxonomy" id="2126344"/>
    <lineage>
        <taxon>Bacteria</taxon>
        <taxon>Pseudomonadati</taxon>
        <taxon>Pseudomonadota</taxon>
        <taxon>Gammaproteobacteria</taxon>
        <taxon>Candidatus Kentrum</taxon>
    </lineage>
</organism>
<accession>A0A451A7X7</accession>